<dbReference type="AlphaFoldDB" id="A0A922IAF6"/>
<dbReference type="InterPro" id="IPR013120">
    <property type="entry name" value="FAR_NAD-bd"/>
</dbReference>
<reference evidence="8" key="1">
    <citation type="submission" date="2013-05" db="EMBL/GenBank/DDBJ databases">
        <authorList>
            <person name="Yim A.K.Y."/>
            <person name="Chan T.F."/>
            <person name="Ji K.M."/>
            <person name="Liu X.Y."/>
            <person name="Zhou J.W."/>
            <person name="Li R.Q."/>
            <person name="Yang K.Y."/>
            <person name="Li J."/>
            <person name="Li M."/>
            <person name="Law P.T.W."/>
            <person name="Wu Y.L."/>
            <person name="Cai Z.L."/>
            <person name="Qin H."/>
            <person name="Bao Y."/>
            <person name="Leung R.K.K."/>
            <person name="Ng P.K.S."/>
            <person name="Zou J."/>
            <person name="Zhong X.J."/>
            <person name="Ran P.X."/>
            <person name="Zhong N.S."/>
            <person name="Liu Z.G."/>
            <person name="Tsui S.K.W."/>
        </authorList>
    </citation>
    <scope>NUCLEOTIDE SEQUENCE</scope>
    <source>
        <strain evidence="8">Derf</strain>
        <tissue evidence="8">Whole organism</tissue>
    </source>
</reference>
<dbReference type="EMBL" id="ASGP02000002">
    <property type="protein sequence ID" value="KAH9522303.1"/>
    <property type="molecule type" value="Genomic_DNA"/>
</dbReference>
<dbReference type="InterPro" id="IPR036291">
    <property type="entry name" value="NAD(P)-bd_dom_sf"/>
</dbReference>
<keyword evidence="3 4" id="KW-0443">Lipid metabolism</keyword>
<keyword evidence="4" id="KW-1133">Transmembrane helix</keyword>
<evidence type="ECO:0000313" key="9">
    <source>
        <dbReference type="Proteomes" id="UP000790347"/>
    </source>
</evidence>
<gene>
    <name evidence="8" type="ORF">DERF_005890</name>
</gene>
<keyword evidence="4" id="KW-0472">Membrane</keyword>
<accession>A0A922IAF6</accession>
<dbReference type="GO" id="GO:0035336">
    <property type="term" value="P:long-chain fatty-acyl-CoA metabolic process"/>
    <property type="evidence" value="ECO:0007669"/>
    <property type="project" value="TreeGrafter"/>
</dbReference>
<evidence type="ECO:0000256" key="1">
    <source>
        <dbReference type="ARBA" id="ARBA00005928"/>
    </source>
</evidence>
<dbReference type="CDD" id="cd05236">
    <property type="entry name" value="FAR-N_SDR_e"/>
    <property type="match status" value="1"/>
</dbReference>
<keyword evidence="9" id="KW-1185">Reference proteome</keyword>
<keyword evidence="4" id="KW-0560">Oxidoreductase</keyword>
<evidence type="ECO:0000259" key="6">
    <source>
        <dbReference type="Pfam" id="PF03015"/>
    </source>
</evidence>
<feature type="transmembrane region" description="Helical" evidence="4">
    <location>
        <begin position="649"/>
        <end position="672"/>
    </location>
</feature>
<proteinExistence type="inferred from homology"/>
<dbReference type="InterPro" id="IPR026055">
    <property type="entry name" value="FAR"/>
</dbReference>
<feature type="region of interest" description="Disordered" evidence="5">
    <location>
        <begin position="1"/>
        <end position="67"/>
    </location>
</feature>
<evidence type="ECO:0000313" key="8">
    <source>
        <dbReference type="EMBL" id="KAH9522303.1"/>
    </source>
</evidence>
<comment type="caution">
    <text evidence="8">The sequence shown here is derived from an EMBL/GenBank/DDBJ whole genome shotgun (WGS) entry which is preliminary data.</text>
</comment>
<dbReference type="SUPFAM" id="SSF51735">
    <property type="entry name" value="NAD(P)-binding Rossmann-fold domains"/>
    <property type="match status" value="1"/>
</dbReference>
<dbReference type="Proteomes" id="UP000790347">
    <property type="component" value="Unassembled WGS sequence"/>
</dbReference>
<evidence type="ECO:0000259" key="7">
    <source>
        <dbReference type="Pfam" id="PF07993"/>
    </source>
</evidence>
<dbReference type="GO" id="GO:0102965">
    <property type="term" value="F:alcohol-forming long-chain fatty acyl-CoA reductase activity"/>
    <property type="evidence" value="ECO:0007669"/>
    <property type="project" value="UniProtKB-EC"/>
</dbReference>
<comment type="catalytic activity">
    <reaction evidence="4">
        <text>a long-chain fatty acyl-CoA + 2 NADPH + 2 H(+) = a long-chain primary fatty alcohol + 2 NADP(+) + CoA</text>
        <dbReference type="Rhea" id="RHEA:52716"/>
        <dbReference type="ChEBI" id="CHEBI:15378"/>
        <dbReference type="ChEBI" id="CHEBI:57287"/>
        <dbReference type="ChEBI" id="CHEBI:57783"/>
        <dbReference type="ChEBI" id="CHEBI:58349"/>
        <dbReference type="ChEBI" id="CHEBI:77396"/>
        <dbReference type="ChEBI" id="CHEBI:83139"/>
        <dbReference type="EC" id="1.2.1.84"/>
    </reaction>
</comment>
<reference evidence="8" key="2">
    <citation type="journal article" date="2022" name="Res Sq">
        <title>Comparative Genomics Reveals Insights into the Divergent Evolution of Astigmatic Mites and Household Pest Adaptations.</title>
        <authorList>
            <person name="Xiong Q."/>
            <person name="Wan A.T.-Y."/>
            <person name="Liu X.-Y."/>
            <person name="Fung C.S.-H."/>
            <person name="Xiao X."/>
            <person name="Malainual N."/>
            <person name="Hou J."/>
            <person name="Wang L."/>
            <person name="Wang M."/>
            <person name="Yang K."/>
            <person name="Cui Y."/>
            <person name="Leung E."/>
            <person name="Nong W."/>
            <person name="Shin S.-K."/>
            <person name="Au S."/>
            <person name="Jeong K.Y."/>
            <person name="Chew F.T."/>
            <person name="Hui J."/>
            <person name="Leung T.F."/>
            <person name="Tungtrongchitr A."/>
            <person name="Zhong N."/>
            <person name="Liu Z."/>
            <person name="Tsui S."/>
        </authorList>
    </citation>
    <scope>NUCLEOTIDE SEQUENCE</scope>
    <source>
        <strain evidence="8">Derf</strain>
        <tissue evidence="8">Whole organism</tissue>
    </source>
</reference>
<name>A0A922IAF6_DERFA</name>
<feature type="compositionally biased region" description="Low complexity" evidence="5">
    <location>
        <begin position="24"/>
        <end position="46"/>
    </location>
</feature>
<keyword evidence="4" id="KW-0812">Transmembrane</keyword>
<protein>
    <recommendedName>
        <fullName evidence="4">Fatty acyl-CoA reductase</fullName>
        <ecNumber evidence="4">1.2.1.84</ecNumber>
    </recommendedName>
</protein>
<evidence type="ECO:0000256" key="4">
    <source>
        <dbReference type="RuleBase" id="RU363097"/>
    </source>
</evidence>
<dbReference type="GO" id="GO:0080019">
    <property type="term" value="F:alcohol-forming very long-chain fatty acyl-CoA reductase activity"/>
    <property type="evidence" value="ECO:0007669"/>
    <property type="project" value="InterPro"/>
</dbReference>
<keyword evidence="4" id="KW-0521">NADP</keyword>
<dbReference type="InterPro" id="IPR033640">
    <property type="entry name" value="FAR_C"/>
</dbReference>
<dbReference type="Pfam" id="PF03015">
    <property type="entry name" value="Sterile"/>
    <property type="match status" value="1"/>
</dbReference>
<evidence type="ECO:0000256" key="5">
    <source>
        <dbReference type="SAM" id="MobiDB-lite"/>
    </source>
</evidence>
<feature type="domain" description="Fatty acyl-CoA reductase C-terminal" evidence="6">
    <location>
        <begin position="508"/>
        <end position="564"/>
    </location>
</feature>
<feature type="domain" description="Thioester reductase (TE)" evidence="7">
    <location>
        <begin position="347"/>
        <end position="410"/>
    </location>
</feature>
<evidence type="ECO:0000256" key="3">
    <source>
        <dbReference type="ARBA" id="ARBA00023098"/>
    </source>
</evidence>
<sequence length="777" mass="89857">MSPNNHPNDKQQQNEIMMNFMHPSSSSSSLSSSSSSSSDPSASIMSKPGLIKLKNNNHQNDYGDDDYKEHTATITSESGIDDDYESSSSEQCPTLVPTLEEFYDGQSVFITGGTGFVGKVLIEKLLYEFPTMGNIYVMLRPKSGQLIRRRLEKLTECQVFDRIRQQYPERLQKLKAISGDIRYPGLGINPIDLQTIRDNVSIIFHSAATIRFDEPLKYALLINTLGTKRVVQLAKKLTNLRSFVHVSTAYCTVDKRKIDECVYFEPISPDKILEMADWMNDDTMNRLTKTLYRGRPCSYHYTKSLAEHLLAEEVANGCFYQSKTKNTTTTTIMDDDNIESNDTKWRPFPAAIVRPSIITPSWNEPFPGWVDNYNGFTGFLVVSGKGILRSMNVQKDYLCDLIPVDVVINTCILSAWYIAVHHYKHSKFPRTLTTSATTMSDNRQCSDNNEIFVVNCVTGAHNPITWNQLRNISMPLMCRYPSMEMFRVPNVRFHRSKMINQINVYLEHTIPAFVVDFLFKFMGFSPILNQVYQKVHRVTDALEFFTTNEWTYTGMNMLRLIEAADYAYRNNQRKELINKTLYVDGEKQLQKLHEHQQQQQSIMDVSERFPIDIRKLNWPDYFRDYVLGVRRFLLKEDPATIPRAQNQLFLIYIGTMMTKILITGTICYQLVYPRSIARQSFKMLNTTTTMTMTNNRKRLPFTYNILSSIQSLFSSKIEFRTASEIAKYNTISILYFVSKEPKHVWHLITTEFSKYKIIIIIMMDQRMSESEKENGEN</sequence>
<dbReference type="CDD" id="cd09071">
    <property type="entry name" value="FAR_C"/>
    <property type="match status" value="1"/>
</dbReference>
<evidence type="ECO:0000256" key="2">
    <source>
        <dbReference type="ARBA" id="ARBA00022516"/>
    </source>
</evidence>
<dbReference type="GO" id="GO:0005777">
    <property type="term" value="C:peroxisome"/>
    <property type="evidence" value="ECO:0007669"/>
    <property type="project" value="TreeGrafter"/>
</dbReference>
<dbReference type="Pfam" id="PF07993">
    <property type="entry name" value="NAD_binding_4"/>
    <property type="match status" value="2"/>
</dbReference>
<feature type="compositionally biased region" description="Polar residues" evidence="5">
    <location>
        <begin position="1"/>
        <end position="16"/>
    </location>
</feature>
<comment type="similarity">
    <text evidence="1 4">Belongs to the fatty acyl-CoA reductase family.</text>
</comment>
<organism evidence="8 9">
    <name type="scientific">Dermatophagoides farinae</name>
    <name type="common">American house dust mite</name>
    <dbReference type="NCBI Taxonomy" id="6954"/>
    <lineage>
        <taxon>Eukaryota</taxon>
        <taxon>Metazoa</taxon>
        <taxon>Ecdysozoa</taxon>
        <taxon>Arthropoda</taxon>
        <taxon>Chelicerata</taxon>
        <taxon>Arachnida</taxon>
        <taxon>Acari</taxon>
        <taxon>Acariformes</taxon>
        <taxon>Sarcoptiformes</taxon>
        <taxon>Astigmata</taxon>
        <taxon>Psoroptidia</taxon>
        <taxon>Analgoidea</taxon>
        <taxon>Pyroglyphidae</taxon>
        <taxon>Dermatophagoidinae</taxon>
        <taxon>Dermatophagoides</taxon>
    </lineage>
</organism>
<dbReference type="PANTHER" id="PTHR11011:SF116">
    <property type="entry name" value="FATTY ACYL-COA REDUCTASE CG5065-RELATED"/>
    <property type="match status" value="1"/>
</dbReference>
<dbReference type="Gene3D" id="3.40.50.720">
    <property type="entry name" value="NAD(P)-binding Rossmann-like Domain"/>
    <property type="match status" value="1"/>
</dbReference>
<dbReference type="PANTHER" id="PTHR11011">
    <property type="entry name" value="MALE STERILITY PROTEIN 2-RELATED"/>
    <property type="match status" value="1"/>
</dbReference>
<comment type="function">
    <text evidence="4">Catalyzes the reduction of fatty acyl-CoA to fatty alcohols.</text>
</comment>
<feature type="domain" description="Thioester reductase (TE)" evidence="7">
    <location>
        <begin position="110"/>
        <end position="314"/>
    </location>
</feature>
<dbReference type="EC" id="1.2.1.84" evidence="4"/>
<keyword evidence="2 4" id="KW-0444">Lipid biosynthesis</keyword>